<evidence type="ECO:0000313" key="2">
    <source>
        <dbReference type="EMBL" id="KAJ1374607.1"/>
    </source>
</evidence>
<feature type="region of interest" description="Disordered" evidence="1">
    <location>
        <begin position="46"/>
        <end position="67"/>
    </location>
</feature>
<protein>
    <submittedName>
        <fullName evidence="2">Uncharacterized protein</fullName>
    </submittedName>
</protein>
<evidence type="ECO:0000256" key="1">
    <source>
        <dbReference type="SAM" id="MobiDB-lite"/>
    </source>
</evidence>
<dbReference type="EMBL" id="JAHQIW010007472">
    <property type="protein sequence ID" value="KAJ1374607.1"/>
    <property type="molecule type" value="Genomic_DNA"/>
</dbReference>
<accession>A0AAD5RE88</accession>
<keyword evidence="3" id="KW-1185">Reference proteome</keyword>
<sequence length="126" mass="13988">MNSNGNAPIGNDLDARTMFGMWTIAPYERSRNKRITKSPTVIDLTKDEPEEIVPSDSDTNESDETGRCSSLDGFAITMNPSETAFCSSLKEAEQLAVRNTKWLLLSITTGDQESVEILESRSIQRL</sequence>
<organism evidence="2 3">
    <name type="scientific">Parelaphostrongylus tenuis</name>
    <name type="common">Meningeal worm</name>
    <dbReference type="NCBI Taxonomy" id="148309"/>
    <lineage>
        <taxon>Eukaryota</taxon>
        <taxon>Metazoa</taxon>
        <taxon>Ecdysozoa</taxon>
        <taxon>Nematoda</taxon>
        <taxon>Chromadorea</taxon>
        <taxon>Rhabditida</taxon>
        <taxon>Rhabditina</taxon>
        <taxon>Rhabditomorpha</taxon>
        <taxon>Strongyloidea</taxon>
        <taxon>Metastrongylidae</taxon>
        <taxon>Parelaphostrongylus</taxon>
    </lineage>
</organism>
<name>A0AAD5RE88_PARTN</name>
<gene>
    <name evidence="2" type="ORF">KIN20_037323</name>
</gene>
<comment type="caution">
    <text evidence="2">The sequence shown here is derived from an EMBL/GenBank/DDBJ whole genome shotgun (WGS) entry which is preliminary data.</text>
</comment>
<reference evidence="2" key="1">
    <citation type="submission" date="2021-06" db="EMBL/GenBank/DDBJ databases">
        <title>Parelaphostrongylus tenuis whole genome reference sequence.</title>
        <authorList>
            <person name="Garwood T.J."/>
            <person name="Larsen P.A."/>
            <person name="Fountain-Jones N.M."/>
            <person name="Garbe J.R."/>
            <person name="Macchietto M.G."/>
            <person name="Kania S.A."/>
            <person name="Gerhold R.W."/>
            <person name="Richards J.E."/>
            <person name="Wolf T.M."/>
        </authorList>
    </citation>
    <scope>NUCLEOTIDE SEQUENCE</scope>
    <source>
        <strain evidence="2">MNPRO001-30</strain>
        <tissue evidence="2">Meninges</tissue>
    </source>
</reference>
<dbReference type="Proteomes" id="UP001196413">
    <property type="component" value="Unassembled WGS sequence"/>
</dbReference>
<dbReference type="AlphaFoldDB" id="A0AAD5RE88"/>
<feature type="compositionally biased region" description="Acidic residues" evidence="1">
    <location>
        <begin position="48"/>
        <end position="63"/>
    </location>
</feature>
<evidence type="ECO:0000313" key="3">
    <source>
        <dbReference type="Proteomes" id="UP001196413"/>
    </source>
</evidence>
<proteinExistence type="predicted"/>